<evidence type="ECO:0000313" key="1">
    <source>
        <dbReference type="EMBL" id="KAI3701242.1"/>
    </source>
</evidence>
<reference evidence="2" key="1">
    <citation type="journal article" date="2022" name="Mol. Ecol. Resour.">
        <title>The genomes of chicory, endive, great burdock and yacon provide insights into Asteraceae palaeo-polyploidization history and plant inulin production.</title>
        <authorList>
            <person name="Fan W."/>
            <person name="Wang S."/>
            <person name="Wang H."/>
            <person name="Wang A."/>
            <person name="Jiang F."/>
            <person name="Liu H."/>
            <person name="Zhao H."/>
            <person name="Xu D."/>
            <person name="Zhang Y."/>
        </authorList>
    </citation>
    <scope>NUCLEOTIDE SEQUENCE [LARGE SCALE GENOMIC DNA]</scope>
    <source>
        <strain evidence="2">cv. Punajuju</strain>
    </source>
</reference>
<comment type="caution">
    <text evidence="1">The sequence shown here is derived from an EMBL/GenBank/DDBJ whole genome shotgun (WGS) entry which is preliminary data.</text>
</comment>
<protein>
    <submittedName>
        <fullName evidence="1">Uncharacterized protein</fullName>
    </submittedName>
</protein>
<dbReference type="Proteomes" id="UP001055811">
    <property type="component" value="Linkage Group LG08"/>
</dbReference>
<keyword evidence="2" id="KW-1185">Reference proteome</keyword>
<organism evidence="1 2">
    <name type="scientific">Cichorium intybus</name>
    <name type="common">Chicory</name>
    <dbReference type="NCBI Taxonomy" id="13427"/>
    <lineage>
        <taxon>Eukaryota</taxon>
        <taxon>Viridiplantae</taxon>
        <taxon>Streptophyta</taxon>
        <taxon>Embryophyta</taxon>
        <taxon>Tracheophyta</taxon>
        <taxon>Spermatophyta</taxon>
        <taxon>Magnoliopsida</taxon>
        <taxon>eudicotyledons</taxon>
        <taxon>Gunneridae</taxon>
        <taxon>Pentapetalae</taxon>
        <taxon>asterids</taxon>
        <taxon>campanulids</taxon>
        <taxon>Asterales</taxon>
        <taxon>Asteraceae</taxon>
        <taxon>Cichorioideae</taxon>
        <taxon>Cichorieae</taxon>
        <taxon>Cichoriinae</taxon>
        <taxon>Cichorium</taxon>
    </lineage>
</organism>
<reference evidence="1 2" key="2">
    <citation type="journal article" date="2022" name="Mol. Ecol. Resour.">
        <title>The genomes of chicory, endive, great burdock and yacon provide insights into Asteraceae paleo-polyploidization history and plant inulin production.</title>
        <authorList>
            <person name="Fan W."/>
            <person name="Wang S."/>
            <person name="Wang H."/>
            <person name="Wang A."/>
            <person name="Jiang F."/>
            <person name="Liu H."/>
            <person name="Zhao H."/>
            <person name="Xu D."/>
            <person name="Zhang Y."/>
        </authorList>
    </citation>
    <scope>NUCLEOTIDE SEQUENCE [LARGE SCALE GENOMIC DNA]</scope>
    <source>
        <strain evidence="2">cv. Punajuju</strain>
        <tissue evidence="1">Leaves</tissue>
    </source>
</reference>
<accession>A0ACB8ZT94</accession>
<dbReference type="EMBL" id="CM042016">
    <property type="protein sequence ID" value="KAI3701242.1"/>
    <property type="molecule type" value="Genomic_DNA"/>
</dbReference>
<evidence type="ECO:0000313" key="2">
    <source>
        <dbReference type="Proteomes" id="UP001055811"/>
    </source>
</evidence>
<name>A0ACB8ZT94_CICIN</name>
<proteinExistence type="predicted"/>
<gene>
    <name evidence="1" type="ORF">L2E82_45891</name>
</gene>
<sequence>MDGLWRSVASKLQRDLWKSGEEVGVKQAIQSADVAHDDWKPLIMKLSNKEPEMLLSLLKANLQMIETRDALEYESVDLGLAVLLLSQSRSIPMRAPEVLLGTTHYSKAVDMCSVDCIFVELVTKMALFAADSDLQQLLHIFRVFSQYLNADVSRKKLELVKTYTVSMII</sequence>